<feature type="transmembrane region" description="Helical" evidence="1">
    <location>
        <begin position="231"/>
        <end position="247"/>
    </location>
</feature>
<keyword evidence="1" id="KW-0812">Transmembrane</keyword>
<keyword evidence="1" id="KW-1133">Transmembrane helix</keyword>
<feature type="transmembrane region" description="Helical" evidence="1">
    <location>
        <begin position="282"/>
        <end position="305"/>
    </location>
</feature>
<organism evidence="2 3">
    <name type="scientific">Pseudohongiella acticola</name>
    <dbReference type="NCBI Taxonomy" id="1524254"/>
    <lineage>
        <taxon>Bacteria</taxon>
        <taxon>Pseudomonadati</taxon>
        <taxon>Pseudomonadota</taxon>
        <taxon>Gammaproteobacteria</taxon>
        <taxon>Pseudomonadales</taxon>
        <taxon>Pseudohongiellaceae</taxon>
        <taxon>Pseudohongiella</taxon>
    </lineage>
</organism>
<evidence type="ECO:0000256" key="1">
    <source>
        <dbReference type="SAM" id="Phobius"/>
    </source>
</evidence>
<feature type="transmembrane region" description="Helical" evidence="1">
    <location>
        <begin position="122"/>
        <end position="146"/>
    </location>
</feature>
<feature type="transmembrane region" description="Helical" evidence="1">
    <location>
        <begin position="443"/>
        <end position="461"/>
    </location>
</feature>
<accession>A0A1E8CH55</accession>
<reference evidence="3" key="1">
    <citation type="submission" date="2016-07" db="EMBL/GenBank/DDBJ databases">
        <authorList>
            <person name="Florea S."/>
            <person name="Webb J.S."/>
            <person name="Jaromczyk J."/>
            <person name="Schardl C.L."/>
        </authorList>
    </citation>
    <scope>NUCLEOTIDE SEQUENCE [LARGE SCALE GENOMIC DNA]</scope>
    <source>
        <strain evidence="3">KCTC 42131</strain>
    </source>
</reference>
<protein>
    <recommendedName>
        <fullName evidence="4">Oligosaccharide repeat unit polymerase</fullName>
    </recommendedName>
</protein>
<sequence>MIEDQIAYMYLNRSIPLLFAIPSTEKSKTALLLSLFIAATAMVLYLAAVLWQDFPYFLLMTMLLGLHGVLSLYTTGANILFLFRYFLVWVLIFGTSLVWFVFPGEVYVAPFGLEFQTIENTRVLVLAGVMSLCGSLAGWHCAFLGIKLESIPKLLITNQYVKNLRFAGLLLSVAFALLYVWKAGGILGGGRVYAGGQAGFSLEFGVFNLFHFTGISLILLGSVAIKNGIDWRYILLAILTLIPGMLAGSRADFLPQVFLLFLLLFNSRILRLLTNWKYVVALTYLAVLVATASFAYFVATFIAIARAGIDPWLAMELVFNSETGRLISNVYGHKMLYFETGNMMLGGLYSAIVQVREGYTGLLFGESYFNYLLVSPPALLGLPRPLGLEWATEINGVTMTQGGIFEVAEAYWNFGLAGCFFISFLWSFLFGYLLRHGLMTNNYFYLAWYIVYGFHGFRAIWYQNFGYFRLMTVMFVIYIVCVPFYGWFIANRRIPLSGNLS</sequence>
<feature type="transmembrane region" description="Helical" evidence="1">
    <location>
        <begin position="204"/>
        <end position="224"/>
    </location>
</feature>
<keyword evidence="1" id="KW-0472">Membrane</keyword>
<feature type="transmembrane region" description="Helical" evidence="1">
    <location>
        <begin position="166"/>
        <end position="184"/>
    </location>
</feature>
<dbReference type="EMBL" id="MASR01000001">
    <property type="protein sequence ID" value="OFE11756.1"/>
    <property type="molecule type" value="Genomic_DNA"/>
</dbReference>
<feature type="transmembrane region" description="Helical" evidence="1">
    <location>
        <begin position="253"/>
        <end position="270"/>
    </location>
</feature>
<evidence type="ECO:0000313" key="3">
    <source>
        <dbReference type="Proteomes" id="UP000175669"/>
    </source>
</evidence>
<keyword evidence="3" id="KW-1185">Reference proteome</keyword>
<name>A0A1E8CH55_9GAMM</name>
<gene>
    <name evidence="2" type="ORF">PHACT_00120</name>
</gene>
<comment type="caution">
    <text evidence="2">The sequence shown here is derived from an EMBL/GenBank/DDBJ whole genome shotgun (WGS) entry which is preliminary data.</text>
</comment>
<feature type="transmembrane region" description="Helical" evidence="1">
    <location>
        <begin position="410"/>
        <end position="434"/>
    </location>
</feature>
<feature type="transmembrane region" description="Helical" evidence="1">
    <location>
        <begin position="30"/>
        <end position="48"/>
    </location>
</feature>
<feature type="transmembrane region" description="Helical" evidence="1">
    <location>
        <begin position="81"/>
        <end position="102"/>
    </location>
</feature>
<feature type="transmembrane region" description="Helical" evidence="1">
    <location>
        <begin position="54"/>
        <end position="74"/>
    </location>
</feature>
<dbReference type="STRING" id="1524254.PHACT_00120"/>
<evidence type="ECO:0008006" key="4">
    <source>
        <dbReference type="Google" id="ProtNLM"/>
    </source>
</evidence>
<feature type="transmembrane region" description="Helical" evidence="1">
    <location>
        <begin position="467"/>
        <end position="490"/>
    </location>
</feature>
<dbReference type="OrthoDB" id="9554144at2"/>
<dbReference type="AlphaFoldDB" id="A0A1E8CH55"/>
<evidence type="ECO:0000313" key="2">
    <source>
        <dbReference type="EMBL" id="OFE11756.1"/>
    </source>
</evidence>
<proteinExistence type="predicted"/>
<dbReference type="Proteomes" id="UP000175669">
    <property type="component" value="Unassembled WGS sequence"/>
</dbReference>
<dbReference type="RefSeq" id="WP_070115382.1">
    <property type="nucleotide sequence ID" value="NZ_MASR01000001.1"/>
</dbReference>